<evidence type="ECO:0000313" key="3">
    <source>
        <dbReference type="Proteomes" id="UP000515240"/>
    </source>
</evidence>
<dbReference type="GO" id="GO:0004519">
    <property type="term" value="F:endonuclease activity"/>
    <property type="evidence" value="ECO:0007669"/>
    <property type="project" value="InterPro"/>
</dbReference>
<dbReference type="Proteomes" id="UP000515240">
    <property type="component" value="Chromosome"/>
</dbReference>
<sequence length="238" mass="25846">MRQTPAQAHYMRAMAALAASAGSAADAYGQTIGTAYELQLVQLHQHRIALKDIKANERKAEAKRAMLPEYDAYLSGVFDTKPGTQDEVVATILIWAIDAGDYARAMPLAEYALASGINPPDNYNRDMASVVAEEIAEAVLAGRLKDQDAIAVTQRVLELTAETDMHDQIKAKLNKAAGWALLGKTNSQDIAMDAKGRTLQVCGAALPYLQRAMELDPLRAGVKKDIERLEARLKKVAP</sequence>
<dbReference type="AlphaFoldDB" id="A0A7G5EM09"/>
<keyword evidence="1" id="KW-0732">Signal</keyword>
<dbReference type="GO" id="GO:0003677">
    <property type="term" value="F:DNA binding"/>
    <property type="evidence" value="ECO:0007669"/>
    <property type="project" value="InterPro"/>
</dbReference>
<dbReference type="InterPro" id="IPR010270">
    <property type="entry name" value="Phage_P2_GpM"/>
</dbReference>
<dbReference type="Pfam" id="PF05944">
    <property type="entry name" value="Phage_term_smal"/>
    <property type="match status" value="1"/>
</dbReference>
<dbReference type="KEGG" id="cpis:HS961_20525"/>
<accession>A0A7G5EM09</accession>
<dbReference type="EMBL" id="CP058554">
    <property type="protein sequence ID" value="QMV75034.1"/>
    <property type="molecule type" value="Genomic_DNA"/>
</dbReference>
<keyword evidence="3" id="KW-1185">Reference proteome</keyword>
<organism evidence="2 3">
    <name type="scientific">Comamonas piscis</name>
    <dbReference type="NCBI Taxonomy" id="1562974"/>
    <lineage>
        <taxon>Bacteria</taxon>
        <taxon>Pseudomonadati</taxon>
        <taxon>Pseudomonadota</taxon>
        <taxon>Betaproteobacteria</taxon>
        <taxon>Burkholderiales</taxon>
        <taxon>Comamonadaceae</taxon>
        <taxon>Comamonas</taxon>
    </lineage>
</organism>
<name>A0A7G5EM09_9BURK</name>
<feature type="signal peptide" evidence="1">
    <location>
        <begin position="1"/>
        <end position="24"/>
    </location>
</feature>
<reference evidence="2 3" key="1">
    <citation type="journal article" date="2020" name="G3 (Bethesda)">
        <title>CeMbio - The Caenorhabditis elegans Microbiome Resource.</title>
        <authorList>
            <person name="Dirksen P."/>
            <person name="Assie A."/>
            <person name="Zimmermann J."/>
            <person name="Zhang F."/>
            <person name="Tietje A.M."/>
            <person name="Marsh S.A."/>
            <person name="Felix M.A."/>
            <person name="Shapira M."/>
            <person name="Kaleta C."/>
            <person name="Schulenburg H."/>
            <person name="Samuel B."/>
        </authorList>
    </citation>
    <scope>NUCLEOTIDE SEQUENCE [LARGE SCALE GENOMIC DNA]</scope>
    <source>
        <strain evidence="2 3">BIGb0172</strain>
    </source>
</reference>
<protein>
    <submittedName>
        <fullName evidence="2">Terminase</fullName>
    </submittedName>
</protein>
<dbReference type="RefSeq" id="WP_182325197.1">
    <property type="nucleotide sequence ID" value="NZ_CP058554.1"/>
</dbReference>
<proteinExistence type="predicted"/>
<feature type="chain" id="PRO_5028947774" evidence="1">
    <location>
        <begin position="25"/>
        <end position="238"/>
    </location>
</feature>
<evidence type="ECO:0000256" key="1">
    <source>
        <dbReference type="SAM" id="SignalP"/>
    </source>
</evidence>
<evidence type="ECO:0000313" key="2">
    <source>
        <dbReference type="EMBL" id="QMV75034.1"/>
    </source>
</evidence>
<gene>
    <name evidence="2" type="ORF">HS961_20525</name>
</gene>